<evidence type="ECO:0000313" key="3">
    <source>
        <dbReference type="Proteomes" id="UP000606974"/>
    </source>
</evidence>
<dbReference type="EMBL" id="JAACFV010000027">
    <property type="protein sequence ID" value="KAF7510755.1"/>
    <property type="molecule type" value="Genomic_DNA"/>
</dbReference>
<feature type="compositionally biased region" description="Polar residues" evidence="1">
    <location>
        <begin position="41"/>
        <end position="51"/>
    </location>
</feature>
<sequence>MNTHSSPGSVADSDDCSPRSSPTRSNTAPPSVHSFFPGQTRHGSPTRSTRFQSDVLPSSNFEVNGFLGVGPQNQHSNFATQASTLVQQENEVGLLGYGELAEDGLTASCDPMEDLPSKDWEELETRFDGDMEAAVQHEQSIIDEIEWVMKMMKESTTASSKTESERARKRLRTRIAYVQQSEETLAEKRKHYKGVVDAFQNAMALLGGI</sequence>
<dbReference type="Proteomes" id="UP000606974">
    <property type="component" value="Unassembled WGS sequence"/>
</dbReference>
<dbReference type="AlphaFoldDB" id="A0A8H7ATA4"/>
<organism evidence="2 3">
    <name type="scientific">Endocarpon pusillum</name>
    <dbReference type="NCBI Taxonomy" id="364733"/>
    <lineage>
        <taxon>Eukaryota</taxon>
        <taxon>Fungi</taxon>
        <taxon>Dikarya</taxon>
        <taxon>Ascomycota</taxon>
        <taxon>Pezizomycotina</taxon>
        <taxon>Eurotiomycetes</taxon>
        <taxon>Chaetothyriomycetidae</taxon>
        <taxon>Verrucariales</taxon>
        <taxon>Verrucariaceae</taxon>
        <taxon>Endocarpon</taxon>
    </lineage>
</organism>
<keyword evidence="3" id="KW-1185">Reference proteome</keyword>
<name>A0A8H7ATA4_9EURO</name>
<gene>
    <name evidence="2" type="ORF">GJ744_006121</name>
</gene>
<feature type="region of interest" description="Disordered" evidence="1">
    <location>
        <begin position="1"/>
        <end position="51"/>
    </location>
</feature>
<protein>
    <submittedName>
        <fullName evidence="2">Uncharacterized protein</fullName>
    </submittedName>
</protein>
<evidence type="ECO:0000256" key="1">
    <source>
        <dbReference type="SAM" id="MobiDB-lite"/>
    </source>
</evidence>
<comment type="caution">
    <text evidence="2">The sequence shown here is derived from an EMBL/GenBank/DDBJ whole genome shotgun (WGS) entry which is preliminary data.</text>
</comment>
<accession>A0A8H7ATA4</accession>
<evidence type="ECO:0000313" key="2">
    <source>
        <dbReference type="EMBL" id="KAF7510755.1"/>
    </source>
</evidence>
<feature type="compositionally biased region" description="Polar residues" evidence="1">
    <location>
        <begin position="18"/>
        <end position="29"/>
    </location>
</feature>
<proteinExistence type="predicted"/>
<dbReference type="OrthoDB" id="5335351at2759"/>
<reference evidence="2" key="1">
    <citation type="submission" date="2020-02" db="EMBL/GenBank/DDBJ databases">
        <authorList>
            <person name="Palmer J.M."/>
        </authorList>
    </citation>
    <scope>NUCLEOTIDE SEQUENCE</scope>
    <source>
        <strain evidence="2">EPUS1.4</strain>
        <tissue evidence="2">Thallus</tissue>
    </source>
</reference>